<gene>
    <name evidence="4" type="ORF">HLH44_17780</name>
</gene>
<dbReference type="Gene3D" id="2.160.20.110">
    <property type="match status" value="2"/>
</dbReference>
<dbReference type="InterPro" id="IPR050909">
    <property type="entry name" value="Bact_Autotransporter_VF"/>
</dbReference>
<dbReference type="RefSeq" id="WP_183010234.1">
    <property type="nucleotide sequence ID" value="NZ_JABEQP010000017.1"/>
</dbReference>
<dbReference type="Pfam" id="PF05860">
    <property type="entry name" value="TPS"/>
    <property type="match status" value="1"/>
</dbReference>
<dbReference type="InterPro" id="IPR008638">
    <property type="entry name" value="FhaB/CdiA-like_TPS"/>
</dbReference>
<accession>A0A7W4K2T9</accession>
<proteinExistence type="predicted"/>
<dbReference type="InterPro" id="IPR012334">
    <property type="entry name" value="Pectin_lyas_fold"/>
</dbReference>
<dbReference type="Pfam" id="PF07581">
    <property type="entry name" value="Glug"/>
    <property type="match status" value="5"/>
</dbReference>
<reference evidence="4 5" key="1">
    <citation type="submission" date="2020-04" db="EMBL/GenBank/DDBJ databases">
        <title>Description of novel Gluconacetobacter.</title>
        <authorList>
            <person name="Sombolestani A."/>
        </authorList>
    </citation>
    <scope>NUCLEOTIDE SEQUENCE [LARGE SCALE GENOMIC DNA]</scope>
    <source>
        <strain evidence="4 5">LMG 22058</strain>
    </source>
</reference>
<dbReference type="NCBIfam" id="TIGR01901">
    <property type="entry name" value="adhes_NPXG"/>
    <property type="match status" value="1"/>
</dbReference>
<evidence type="ECO:0000259" key="3">
    <source>
        <dbReference type="SMART" id="SM00912"/>
    </source>
</evidence>
<dbReference type="InterPro" id="IPR011050">
    <property type="entry name" value="Pectin_lyase_fold/virulence"/>
</dbReference>
<name>A0A7W4K2T9_9PROT</name>
<dbReference type="Gene3D" id="3.30.160.710">
    <property type="match status" value="2"/>
</dbReference>
<feature type="compositionally biased region" description="Polar residues" evidence="1">
    <location>
        <begin position="1551"/>
        <end position="1565"/>
    </location>
</feature>
<keyword evidence="2" id="KW-0732">Signal</keyword>
<dbReference type="Gene3D" id="2.160.20.10">
    <property type="entry name" value="Single-stranded right-handed beta-helix, Pectin lyase-like"/>
    <property type="match status" value="1"/>
</dbReference>
<dbReference type="SMART" id="SM00912">
    <property type="entry name" value="Haemagg_act"/>
    <property type="match status" value="1"/>
</dbReference>
<dbReference type="EMBL" id="JABEQP010000017">
    <property type="protein sequence ID" value="MBB2199263.1"/>
    <property type="molecule type" value="Genomic_DNA"/>
</dbReference>
<evidence type="ECO:0000313" key="4">
    <source>
        <dbReference type="EMBL" id="MBB2199263.1"/>
    </source>
</evidence>
<dbReference type="SUPFAM" id="SSF51126">
    <property type="entry name" value="Pectin lyase-like"/>
    <property type="match status" value="1"/>
</dbReference>
<comment type="caution">
    <text evidence="4">The sequence shown here is derived from an EMBL/GenBank/DDBJ whole genome shotgun (WGS) entry which is preliminary data.</text>
</comment>
<protein>
    <submittedName>
        <fullName evidence="4">Filamentous hemagglutinin N-terminal domain-containing protein</fullName>
    </submittedName>
</protein>
<dbReference type="Proteomes" id="UP000530320">
    <property type="component" value="Unassembled WGS sequence"/>
</dbReference>
<evidence type="ECO:0000256" key="1">
    <source>
        <dbReference type="SAM" id="MobiDB-lite"/>
    </source>
</evidence>
<evidence type="ECO:0000256" key="2">
    <source>
        <dbReference type="SAM" id="SignalP"/>
    </source>
</evidence>
<evidence type="ECO:0000313" key="5">
    <source>
        <dbReference type="Proteomes" id="UP000530320"/>
    </source>
</evidence>
<sequence length="1608" mass="156894">MITRPLVRRHRTSLRLALIGFSILTPVSAFAQALPTGGAYVAGAGTIASAGSRTTITQSSARGIINWQGFSIGAGGTVQFDNGSGATLNRVTGSQMSSIQGRLGATGSVFLINPNGVVIGPKGTVVAGGSFVASTRDTPDGTFMKGGAVTLSGTSSGTVRNEGRITSTGGNVVLVGKSVTNSGAIEAAGGTVALAAGDKVVLSEAGGPDGIYVVADVKARGDATNTGRITAAAATLASAGGNVYALAGNRRGLIQATGTKTIDGQVWLTAPNGAVTVDGTTVAAANADGSGGIVGAHGDTVTVGGKATLSASATRSGAGGGRVLVGTDAPGGVNLARHTAIAQGATLAATGKGGGKGGLIETSAHSLALGKASVDAGKGGTWLLDPDDLTIDAPAASTINAALNSGTDVTEQTSAGAASNISGGGTSASGNGDIFVTAPLMWNSSASLTLSAWRNVTINAAITVAGNGTLNILTNTQGATANPGGLTFAGGNVAFTDTTGGTLNINGQPYTLLRNASDLTSVQYSGYYALAGSLDATPLGTLTSSPIPGFSGTFEGLGNTISNLTIHDSSGSNIAPFGQIDPSGIVENVGLVGVSVTGGTDGSNLGGLVGVNYGAVSGAYTTGSVNGRGSDIGGLVGMNGQRPGSTPGTITNSYSAASVTGVSNWGPAVGGLVGMNEAAISRSAASGSVSTISSSNTRYAGGLVGYNVGSITDAYASGAVTSGDIVGGLVGSNTTLTILQTTMRGQITNAYATGAVTGSTNVGQIAGQNTTTITNAYFDTDTSSATPGVGTGSSSGITGLTTVQLAGALPAAFNSAIWGNLNNQTTPYLLGVSANQQVHFGTGAPFPTTTPVWLIFTPAGLQNVNASSSSASYALANSLNLSGISNFRPLAESGFTGTFDGRGNTISNLTINDSTDRNVGLFGRLAQNGVIRNIGLLGGSVTSNADNTVVGSLVGINSGSITNAYATGSVSAVGSSNVGGLVGTNSGSITNAYATGSASANSAVGSSNVGGLVGTNSGSITNAYATGSVSAVGSSNVGGLVGKNGGHITNAYATGSASANSAVDSSNVGGLVGKNGGQITNAYATGSVSATNVSNYVGGFVGENDNQITNAYFDTDTSGTSQAMGSGSSSASLKGLTTAQWASEGPTVAGSPNSFSTPGAWVSGSLYPALKALPYIVITGQGSQVYGQSTTTVVLTSITDQNGLDVSGKVDTTALTWGGTNLSTTSSAGNSAPLILVHGSIPGYQTVSTVIDTVIKAALTITALNQSSVYGQTPALDTTKFTSTGLLNGDTVTGATLTTPATNTSPVGGGYPITPSAAQGSGLTNYTVTYQPGTLTIDPAALTITALNQSSIYGQTPALDTTKFTSTGLLNGDTVTGATLTAPATNTSPVGGYAITPSAAQGSGLTNYAVTYQPGTLTIDPAALTITALNQSSVYGQTPALGATQVSATGLLNGDTVTGATLTTPATNTSPVGGYAIAPSAAQGSGLTNYAVTYQSGTLTISSPASISPPIFWPVLILSGNSSPMPIPAAATVPTPVSVSTSTASAGTGSDTNTPSTSNANTDIISSTPRRLTILSGNPDAMLGAGASSGGQLIIRPLPYSNSFGNAN</sequence>
<feature type="region of interest" description="Disordered" evidence="1">
    <location>
        <begin position="1538"/>
        <end position="1565"/>
    </location>
</feature>
<feature type="domain" description="Filamentous haemagglutinin FhaB/tRNA nuclease CdiA-like TPS" evidence="3">
    <location>
        <begin position="31"/>
        <end position="142"/>
    </location>
</feature>
<dbReference type="InterPro" id="IPR041286">
    <property type="entry name" value="MBG_2"/>
</dbReference>
<feature type="compositionally biased region" description="Low complexity" evidence="1">
    <location>
        <begin position="1538"/>
        <end position="1550"/>
    </location>
</feature>
<dbReference type="PANTHER" id="PTHR12338">
    <property type="entry name" value="AUTOTRANSPORTER"/>
    <property type="match status" value="1"/>
</dbReference>
<feature type="chain" id="PRO_5030557413" evidence="2">
    <location>
        <begin position="32"/>
        <end position="1608"/>
    </location>
</feature>
<dbReference type="InterPro" id="IPR011493">
    <property type="entry name" value="GLUG"/>
</dbReference>
<dbReference type="PANTHER" id="PTHR12338:SF5">
    <property type="entry name" value="ANTIGEN 43-RELATED"/>
    <property type="match status" value="1"/>
</dbReference>
<dbReference type="Pfam" id="PF18676">
    <property type="entry name" value="MBG_2"/>
    <property type="match status" value="3"/>
</dbReference>
<feature type="signal peptide" evidence="2">
    <location>
        <begin position="1"/>
        <end position="31"/>
    </location>
</feature>
<organism evidence="4 5">
    <name type="scientific">Gluconacetobacter dulcium</name>
    <dbReference type="NCBI Taxonomy" id="2729096"/>
    <lineage>
        <taxon>Bacteria</taxon>
        <taxon>Pseudomonadati</taxon>
        <taxon>Pseudomonadota</taxon>
        <taxon>Alphaproteobacteria</taxon>
        <taxon>Acetobacterales</taxon>
        <taxon>Acetobacteraceae</taxon>
        <taxon>Gluconacetobacter</taxon>
    </lineage>
</organism>